<dbReference type="EC" id="4.-.-.-" evidence="2"/>
<dbReference type="GO" id="GO:0016829">
    <property type="term" value="F:lyase activity"/>
    <property type="evidence" value="ECO:0007669"/>
    <property type="project" value="UniProtKB-KW"/>
</dbReference>
<dbReference type="PANTHER" id="PTHR33937:SF2">
    <property type="entry name" value="DINITROGENASE IRON-MOLYBDENUM COFACTOR BIOSYNTHESIS DOMAIN-CONTAINING PROTEIN"/>
    <property type="match status" value="1"/>
</dbReference>
<dbReference type="CDD" id="cd00852">
    <property type="entry name" value="NifB"/>
    <property type="match status" value="1"/>
</dbReference>
<dbReference type="InterPro" id="IPR003731">
    <property type="entry name" value="Di-Nase_FeMo-co_biosynth"/>
</dbReference>
<dbReference type="InterPro" id="IPR034165">
    <property type="entry name" value="NifB_C"/>
</dbReference>
<keyword evidence="2" id="KW-0456">Lyase</keyword>
<dbReference type="Gene3D" id="3.30.420.130">
    <property type="entry name" value="Dinitrogenase iron-molybdenum cofactor biosynthesis domain"/>
    <property type="match status" value="1"/>
</dbReference>
<protein>
    <submittedName>
        <fullName evidence="2">FeMo cofactor biosynthesis protein NifB</fullName>
        <ecNumber evidence="2">4.-.-.-</ecNumber>
    </submittedName>
</protein>
<dbReference type="AlphaFoldDB" id="A0A645EYM1"/>
<evidence type="ECO:0000259" key="1">
    <source>
        <dbReference type="Pfam" id="PF02579"/>
    </source>
</evidence>
<sequence length="110" mass="12012">MQRVAVATSSGILVDQHFGHAKEFYIYESDGIKVKFIEKRQAIAYCTGQSECDDGKDDKIENIISSIKDCGTVLALRIGSSPSKRLAAIGIRSITTYDRIEDAVKKAAGK</sequence>
<organism evidence="2">
    <name type="scientific">bioreactor metagenome</name>
    <dbReference type="NCBI Taxonomy" id="1076179"/>
    <lineage>
        <taxon>unclassified sequences</taxon>
        <taxon>metagenomes</taxon>
        <taxon>ecological metagenomes</taxon>
    </lineage>
</organism>
<dbReference type="InterPro" id="IPR036105">
    <property type="entry name" value="DiNase_FeMo-co_biosyn_sf"/>
</dbReference>
<dbReference type="PANTHER" id="PTHR33937">
    <property type="entry name" value="IRON-MOLYBDENUM PROTEIN-RELATED-RELATED"/>
    <property type="match status" value="1"/>
</dbReference>
<name>A0A645EYM1_9ZZZZ</name>
<dbReference type="Pfam" id="PF02579">
    <property type="entry name" value="Nitro_FeMo-Co"/>
    <property type="match status" value="1"/>
</dbReference>
<accession>A0A645EYM1</accession>
<evidence type="ECO:0000313" key="2">
    <source>
        <dbReference type="EMBL" id="MPN07027.1"/>
    </source>
</evidence>
<dbReference type="EMBL" id="VSSQ01052981">
    <property type="protein sequence ID" value="MPN07027.1"/>
    <property type="molecule type" value="Genomic_DNA"/>
</dbReference>
<feature type="domain" description="Dinitrogenase iron-molybdenum cofactor biosynthesis" evidence="1">
    <location>
        <begin position="13"/>
        <end position="107"/>
    </location>
</feature>
<comment type="caution">
    <text evidence="2">The sequence shown here is derived from an EMBL/GenBank/DDBJ whole genome shotgun (WGS) entry which is preliminary data.</text>
</comment>
<reference evidence="2" key="1">
    <citation type="submission" date="2019-08" db="EMBL/GenBank/DDBJ databases">
        <authorList>
            <person name="Kucharzyk K."/>
            <person name="Murdoch R.W."/>
            <person name="Higgins S."/>
            <person name="Loffler F."/>
        </authorList>
    </citation>
    <scope>NUCLEOTIDE SEQUENCE</scope>
</reference>
<dbReference type="SUPFAM" id="SSF53146">
    <property type="entry name" value="Nitrogenase accessory factor-like"/>
    <property type="match status" value="1"/>
</dbReference>
<dbReference type="InterPro" id="IPR051840">
    <property type="entry name" value="NifX/NifY_domain"/>
</dbReference>
<gene>
    <name evidence="2" type="primary">nifB_8</name>
    <name evidence="2" type="ORF">SDC9_154286</name>
</gene>
<proteinExistence type="predicted"/>